<dbReference type="InterPro" id="IPR001932">
    <property type="entry name" value="PPM-type_phosphatase-like_dom"/>
</dbReference>
<dbReference type="GO" id="GO:0004722">
    <property type="term" value="F:protein serine/threonine phosphatase activity"/>
    <property type="evidence" value="ECO:0007669"/>
    <property type="project" value="InterPro"/>
</dbReference>
<dbReference type="InterPro" id="IPR015655">
    <property type="entry name" value="PP2C"/>
</dbReference>
<evidence type="ECO:0000256" key="2">
    <source>
        <dbReference type="SAM" id="Phobius"/>
    </source>
</evidence>
<feature type="domain" description="PPM-type phosphatase" evidence="3">
    <location>
        <begin position="35"/>
        <end position="305"/>
    </location>
</feature>
<keyword evidence="5" id="KW-1185">Reference proteome</keyword>
<dbReference type="EMBL" id="BRXS01000004">
    <property type="protein sequence ID" value="GLC26218.1"/>
    <property type="molecule type" value="Genomic_DNA"/>
</dbReference>
<evidence type="ECO:0000313" key="4">
    <source>
        <dbReference type="EMBL" id="GLC26218.1"/>
    </source>
</evidence>
<reference evidence="4" key="1">
    <citation type="submission" date="2022-08" db="EMBL/GenBank/DDBJ databases">
        <title>Draft genome sequencing of Roseisolibacter agri AW1220.</title>
        <authorList>
            <person name="Tobiishi Y."/>
            <person name="Tonouchi A."/>
        </authorList>
    </citation>
    <scope>NUCLEOTIDE SEQUENCE</scope>
    <source>
        <strain evidence="4">AW1220</strain>
    </source>
</reference>
<dbReference type="SMART" id="SM00331">
    <property type="entry name" value="PP2C_SIG"/>
    <property type="match status" value="1"/>
</dbReference>
<feature type="transmembrane region" description="Helical" evidence="2">
    <location>
        <begin position="380"/>
        <end position="401"/>
    </location>
</feature>
<organism evidence="4 5">
    <name type="scientific">Roseisolibacter agri</name>
    <dbReference type="NCBI Taxonomy" id="2014610"/>
    <lineage>
        <taxon>Bacteria</taxon>
        <taxon>Pseudomonadati</taxon>
        <taxon>Gemmatimonadota</taxon>
        <taxon>Gemmatimonadia</taxon>
        <taxon>Gemmatimonadales</taxon>
        <taxon>Gemmatimonadaceae</taxon>
        <taxon>Roseisolibacter</taxon>
    </lineage>
</organism>
<dbReference type="Pfam" id="PF13672">
    <property type="entry name" value="PP2C_2"/>
    <property type="match status" value="1"/>
</dbReference>
<feature type="compositionally biased region" description="Basic and acidic residues" evidence="1">
    <location>
        <begin position="18"/>
        <end position="27"/>
    </location>
</feature>
<accession>A0AA37VBA1</accession>
<sequence>MSTGLPHSSLPEAEQAPDETRASEARMRDGVVSVQVCALTDVGRTREHNEDAFLVGDLGQPEPLTFLDDAAAISGTQDVRVREIEPSGPGLLFLVADGLGGAAAGEIASRMGARAVFDAMRVRLPEAGESAEDFAIALRDAVLSANSAIHQHAAKHAELRGMGTTLTAAALYGDTLFLAQVGDSRAYLLRDGVMQQLTKDQSLMQKLVEAGEITPEQAETSVRRNIILQALGPEASVKVDLTHQPIRRGDLLLLCSDGLSGQVRTPELADATTQAPDLAALCRELIARANATGGPDNITVVAARFDGDGLADASVQDAVGHQRFPIGTPTPETPLSPVVGRMPDRPKSLEMPAVVPPTPAPVAPAVPPVDLAERQDRAKVVYAGLALLAVVLAALLAWRLLKP</sequence>
<keyword evidence="2" id="KW-0812">Transmembrane</keyword>
<proteinExistence type="predicted"/>
<dbReference type="SMART" id="SM00332">
    <property type="entry name" value="PP2Cc"/>
    <property type="match status" value="1"/>
</dbReference>
<dbReference type="CDD" id="cd00143">
    <property type="entry name" value="PP2Cc"/>
    <property type="match status" value="1"/>
</dbReference>
<dbReference type="InterPro" id="IPR036457">
    <property type="entry name" value="PPM-type-like_dom_sf"/>
</dbReference>
<keyword evidence="2" id="KW-0472">Membrane</keyword>
<gene>
    <name evidence="4" type="ORF">rosag_27310</name>
</gene>
<feature type="region of interest" description="Disordered" evidence="1">
    <location>
        <begin position="1"/>
        <end position="27"/>
    </location>
</feature>
<evidence type="ECO:0000259" key="3">
    <source>
        <dbReference type="PROSITE" id="PS51746"/>
    </source>
</evidence>
<dbReference type="AlphaFoldDB" id="A0AA37VBA1"/>
<comment type="caution">
    <text evidence="4">The sequence shown here is derived from an EMBL/GenBank/DDBJ whole genome shotgun (WGS) entry which is preliminary data.</text>
</comment>
<keyword evidence="2" id="KW-1133">Transmembrane helix</keyword>
<dbReference type="SUPFAM" id="SSF81606">
    <property type="entry name" value="PP2C-like"/>
    <property type="match status" value="1"/>
</dbReference>
<evidence type="ECO:0000313" key="5">
    <source>
        <dbReference type="Proteomes" id="UP001161325"/>
    </source>
</evidence>
<protein>
    <submittedName>
        <fullName evidence="4">Protein phosphatase</fullName>
    </submittedName>
</protein>
<dbReference type="RefSeq" id="WP_284350677.1">
    <property type="nucleotide sequence ID" value="NZ_BRXS01000004.1"/>
</dbReference>
<dbReference type="Proteomes" id="UP001161325">
    <property type="component" value="Unassembled WGS sequence"/>
</dbReference>
<dbReference type="Gene3D" id="3.60.40.10">
    <property type="entry name" value="PPM-type phosphatase domain"/>
    <property type="match status" value="1"/>
</dbReference>
<evidence type="ECO:0000256" key="1">
    <source>
        <dbReference type="SAM" id="MobiDB-lite"/>
    </source>
</evidence>
<dbReference type="PANTHER" id="PTHR47992">
    <property type="entry name" value="PROTEIN PHOSPHATASE"/>
    <property type="match status" value="1"/>
</dbReference>
<name>A0AA37VBA1_9BACT</name>
<dbReference type="PROSITE" id="PS51746">
    <property type="entry name" value="PPM_2"/>
    <property type="match status" value="1"/>
</dbReference>